<evidence type="ECO:0000313" key="2">
    <source>
        <dbReference type="Proteomes" id="UP001374599"/>
    </source>
</evidence>
<accession>A0ACB5UG87</accession>
<comment type="caution">
    <text evidence="1">The sequence shown here is derived from an EMBL/GenBank/DDBJ whole genome shotgun (WGS) entry which is preliminary data.</text>
</comment>
<reference evidence="1" key="1">
    <citation type="submission" date="2023-09" db="EMBL/GenBank/DDBJ databases">
        <title>Vallitalea sediminicola and Vallitalea maricola sp. nov., anaerobic bacteria isolated from marine sediment.</title>
        <authorList>
            <person name="Hirano S."/>
            <person name="Maeda A."/>
            <person name="Terahara T."/>
            <person name="Mori K."/>
            <person name="Hamada M."/>
            <person name="Matsumoto R."/>
            <person name="Kobayashi T."/>
        </authorList>
    </citation>
    <scope>NUCLEOTIDE SEQUENCE</scope>
    <source>
        <strain evidence="1">AN17-2</strain>
    </source>
</reference>
<keyword evidence="2" id="KW-1185">Reference proteome</keyword>
<gene>
    <name evidence="1" type="ORF">AN2V17_11760</name>
</gene>
<evidence type="ECO:0000313" key="1">
    <source>
        <dbReference type="EMBL" id="GMQ61946.1"/>
    </source>
</evidence>
<proteinExistence type="predicted"/>
<name>A0ACB5UG87_9FIRM</name>
<protein>
    <submittedName>
        <fullName evidence="1">Uncharacterized protein</fullName>
    </submittedName>
</protein>
<sequence>MPTVGIHMQEVLKPTNEIVESFQILKLQCLCQQLILLLVLFYIDAPYVY</sequence>
<dbReference type="Proteomes" id="UP001374599">
    <property type="component" value="Unassembled WGS sequence"/>
</dbReference>
<organism evidence="1 2">
    <name type="scientific">Vallitalea maricola</name>
    <dbReference type="NCBI Taxonomy" id="3074433"/>
    <lineage>
        <taxon>Bacteria</taxon>
        <taxon>Bacillati</taxon>
        <taxon>Bacillota</taxon>
        <taxon>Clostridia</taxon>
        <taxon>Lachnospirales</taxon>
        <taxon>Vallitaleaceae</taxon>
        <taxon>Vallitalea</taxon>
    </lineage>
</organism>
<dbReference type="EMBL" id="BTPU01000018">
    <property type="protein sequence ID" value="GMQ61946.1"/>
    <property type="molecule type" value="Genomic_DNA"/>
</dbReference>